<evidence type="ECO:0000256" key="9">
    <source>
        <dbReference type="RuleBase" id="RU003756"/>
    </source>
</evidence>
<dbReference type="GO" id="GO:0003684">
    <property type="term" value="F:damaged DNA binding"/>
    <property type="evidence" value="ECO:0007669"/>
    <property type="project" value="UniProtKB-UniRule"/>
</dbReference>
<dbReference type="Gene3D" id="3.40.50.300">
    <property type="entry name" value="P-loop containing nucleotide triphosphate hydrolases"/>
    <property type="match status" value="1"/>
</dbReference>
<evidence type="ECO:0000259" key="10">
    <source>
        <dbReference type="PROSITE" id="PS00486"/>
    </source>
</evidence>
<dbReference type="InterPro" id="IPR000432">
    <property type="entry name" value="DNA_mismatch_repair_MutS_C"/>
</dbReference>
<dbReference type="FunFam" id="3.40.1170.10:FF:000001">
    <property type="entry name" value="DNA mismatch repair protein MutS"/>
    <property type="match status" value="1"/>
</dbReference>
<dbReference type="PANTHER" id="PTHR11361:SF34">
    <property type="entry name" value="DNA MISMATCH REPAIR PROTEIN MSH1, MITOCHONDRIAL"/>
    <property type="match status" value="1"/>
</dbReference>
<dbReference type="SMART" id="SM00533">
    <property type="entry name" value="MUTSd"/>
    <property type="match status" value="1"/>
</dbReference>
<dbReference type="InterPro" id="IPR007696">
    <property type="entry name" value="DNA_mismatch_repair_MutS_core"/>
</dbReference>
<evidence type="ECO:0000256" key="1">
    <source>
        <dbReference type="ARBA" id="ARBA00006271"/>
    </source>
</evidence>
<evidence type="ECO:0000256" key="8">
    <source>
        <dbReference type="NCBIfam" id="TIGR01070"/>
    </source>
</evidence>
<dbReference type="PROSITE" id="PS00486">
    <property type="entry name" value="DNA_MISMATCH_REPAIR_2"/>
    <property type="match status" value="1"/>
</dbReference>
<dbReference type="OrthoDB" id="9802448at2"/>
<comment type="function">
    <text evidence="7">This protein is involved in the repair of mismatches in DNA. It is possible that it carries out the mismatch recognition step. This protein has a weak ATPase activity.</text>
</comment>
<dbReference type="InterPro" id="IPR007860">
    <property type="entry name" value="DNA_mmatch_repair_MutS_con_dom"/>
</dbReference>
<dbReference type="FunFam" id="3.40.50.300:FF:001579">
    <property type="entry name" value="DNA mismatch repair protein MutS"/>
    <property type="match status" value="1"/>
</dbReference>
<evidence type="ECO:0000256" key="4">
    <source>
        <dbReference type="ARBA" id="ARBA00022840"/>
    </source>
</evidence>
<dbReference type="InterPro" id="IPR007695">
    <property type="entry name" value="DNA_mismatch_repair_MutS-lik_N"/>
</dbReference>
<comment type="caution">
    <text evidence="11">The sequence shown here is derived from an EMBL/GenBank/DDBJ whole genome shotgun (WGS) entry which is preliminary data.</text>
</comment>
<keyword evidence="3 7" id="KW-0227">DNA damage</keyword>
<dbReference type="Gene3D" id="3.30.420.110">
    <property type="entry name" value="MutS, connector domain"/>
    <property type="match status" value="1"/>
</dbReference>
<dbReference type="RefSeq" id="WP_133627642.1">
    <property type="nucleotide sequence ID" value="NZ_SOAZ01000006.1"/>
</dbReference>
<dbReference type="Gene3D" id="3.40.1170.10">
    <property type="entry name" value="DNA repair protein MutS, domain I"/>
    <property type="match status" value="1"/>
</dbReference>
<dbReference type="SUPFAM" id="SSF55271">
    <property type="entry name" value="DNA repair protein MutS, domain I"/>
    <property type="match status" value="1"/>
</dbReference>
<dbReference type="GO" id="GO:0006298">
    <property type="term" value="P:mismatch repair"/>
    <property type="evidence" value="ECO:0007669"/>
    <property type="project" value="UniProtKB-UniRule"/>
</dbReference>
<dbReference type="AlphaFoldDB" id="A0A4R7KRU1"/>
<dbReference type="SUPFAM" id="SSF52540">
    <property type="entry name" value="P-loop containing nucleoside triphosphate hydrolases"/>
    <property type="match status" value="1"/>
</dbReference>
<evidence type="ECO:0000256" key="6">
    <source>
        <dbReference type="ARBA" id="ARBA00023204"/>
    </source>
</evidence>
<reference evidence="11 12" key="1">
    <citation type="submission" date="2019-03" db="EMBL/GenBank/DDBJ databases">
        <title>Genomic Encyclopedia of Type Strains, Phase IV (KMG-IV): sequencing the most valuable type-strain genomes for metagenomic binning, comparative biology and taxonomic classification.</title>
        <authorList>
            <person name="Goeker M."/>
        </authorList>
    </citation>
    <scope>NUCLEOTIDE SEQUENCE [LARGE SCALE GENOMIC DNA]</scope>
    <source>
        <strain evidence="11 12">DSM 24455</strain>
    </source>
</reference>
<keyword evidence="4 7" id="KW-0067">ATP-binding</keyword>
<dbReference type="InterPro" id="IPR045076">
    <property type="entry name" value="MutS"/>
</dbReference>
<dbReference type="GO" id="GO:0030983">
    <property type="term" value="F:mismatched DNA binding"/>
    <property type="evidence" value="ECO:0007669"/>
    <property type="project" value="InterPro"/>
</dbReference>
<dbReference type="InterPro" id="IPR005748">
    <property type="entry name" value="DNA_mismatch_repair_MutS"/>
</dbReference>
<dbReference type="InterPro" id="IPR036187">
    <property type="entry name" value="DNA_mismatch_repair_MutS_sf"/>
</dbReference>
<dbReference type="PIRSF" id="PIRSF037677">
    <property type="entry name" value="DNA_mis_repair_Msh6"/>
    <property type="match status" value="1"/>
</dbReference>
<accession>A0A4R7KRU1</accession>
<organism evidence="11 12">
    <name type="scientific">Fonticella tunisiensis</name>
    <dbReference type="NCBI Taxonomy" id="1096341"/>
    <lineage>
        <taxon>Bacteria</taxon>
        <taxon>Bacillati</taxon>
        <taxon>Bacillota</taxon>
        <taxon>Clostridia</taxon>
        <taxon>Eubacteriales</taxon>
        <taxon>Clostridiaceae</taxon>
        <taxon>Fonticella</taxon>
    </lineage>
</organism>
<dbReference type="GO" id="GO:0005524">
    <property type="term" value="F:ATP binding"/>
    <property type="evidence" value="ECO:0007669"/>
    <property type="project" value="UniProtKB-UniRule"/>
</dbReference>
<keyword evidence="5 7" id="KW-0238">DNA-binding</keyword>
<evidence type="ECO:0000256" key="7">
    <source>
        <dbReference type="HAMAP-Rule" id="MF_00096"/>
    </source>
</evidence>
<dbReference type="EMBL" id="SOAZ01000006">
    <property type="protein sequence ID" value="TDT61527.1"/>
    <property type="molecule type" value="Genomic_DNA"/>
</dbReference>
<evidence type="ECO:0000256" key="3">
    <source>
        <dbReference type="ARBA" id="ARBA00022763"/>
    </source>
</evidence>
<feature type="domain" description="DNA mismatch repair proteins mutS family" evidence="10">
    <location>
        <begin position="686"/>
        <end position="702"/>
    </location>
</feature>
<dbReference type="Pfam" id="PF05190">
    <property type="entry name" value="MutS_IV"/>
    <property type="match status" value="1"/>
</dbReference>
<keyword evidence="12" id="KW-1185">Reference proteome</keyword>
<dbReference type="PANTHER" id="PTHR11361">
    <property type="entry name" value="DNA MISMATCH REPAIR PROTEIN MUTS FAMILY MEMBER"/>
    <property type="match status" value="1"/>
</dbReference>
<dbReference type="Pfam" id="PF05188">
    <property type="entry name" value="MutS_II"/>
    <property type="match status" value="1"/>
</dbReference>
<gene>
    <name evidence="7" type="primary">mutS</name>
    <name evidence="11" type="ORF">EDD71_10611</name>
</gene>
<dbReference type="SUPFAM" id="SSF48334">
    <property type="entry name" value="DNA repair protein MutS, domain III"/>
    <property type="match status" value="1"/>
</dbReference>
<dbReference type="HAMAP" id="MF_00096">
    <property type="entry name" value="MutS"/>
    <property type="match status" value="1"/>
</dbReference>
<dbReference type="SMART" id="SM00534">
    <property type="entry name" value="MUTSac"/>
    <property type="match status" value="1"/>
</dbReference>
<dbReference type="NCBIfam" id="NF003810">
    <property type="entry name" value="PRK05399.1"/>
    <property type="match status" value="1"/>
</dbReference>
<dbReference type="SUPFAM" id="SSF53150">
    <property type="entry name" value="DNA repair protein MutS, domain II"/>
    <property type="match status" value="1"/>
</dbReference>
<comment type="similarity">
    <text evidence="1 7 9">Belongs to the DNA mismatch repair MutS family.</text>
</comment>
<evidence type="ECO:0000313" key="12">
    <source>
        <dbReference type="Proteomes" id="UP000295325"/>
    </source>
</evidence>
<feature type="binding site" evidence="7">
    <location>
        <begin position="612"/>
        <end position="619"/>
    </location>
    <ligand>
        <name>ATP</name>
        <dbReference type="ChEBI" id="CHEBI:30616"/>
    </ligand>
</feature>
<dbReference type="InterPro" id="IPR007861">
    <property type="entry name" value="DNA_mismatch_repair_MutS_clamp"/>
</dbReference>
<dbReference type="InterPro" id="IPR016151">
    <property type="entry name" value="DNA_mismatch_repair_MutS_N"/>
</dbReference>
<keyword evidence="2 7" id="KW-0547">Nucleotide-binding</keyword>
<evidence type="ECO:0000256" key="2">
    <source>
        <dbReference type="ARBA" id="ARBA00022741"/>
    </source>
</evidence>
<protein>
    <recommendedName>
        <fullName evidence="7 8">DNA mismatch repair protein MutS</fullName>
    </recommendedName>
</protein>
<dbReference type="Pfam" id="PF01624">
    <property type="entry name" value="MutS_I"/>
    <property type="match status" value="1"/>
</dbReference>
<evidence type="ECO:0000313" key="11">
    <source>
        <dbReference type="EMBL" id="TDT61527.1"/>
    </source>
</evidence>
<proteinExistence type="inferred from homology"/>
<dbReference type="NCBIfam" id="TIGR01070">
    <property type="entry name" value="mutS1"/>
    <property type="match status" value="1"/>
</dbReference>
<dbReference type="Pfam" id="PF00488">
    <property type="entry name" value="MutS_V"/>
    <property type="match status" value="1"/>
</dbReference>
<sequence>MALTPMMQQYLEIKEQCKDCILFFRLGDFYEMFFEDAEIASRELELVLTGRDCGLDKRAPMCGVPYHSSESYISKLIEKGYKVAICEQVEDPALAKGIVKREIIRIVTPGTVMESSLLDEKKNNYIGCLYFSRDGFSLSVCDISTGEFLTTSSKGSLSRAVDELSKYNPAELLIIDNNIQNREKLEKTIKERFNLLLSFVKHDSPENNIILERFNDDLSSLNEDELNCCGCLYKYIYETQKNSLGHIVHIKKYELNDFMVLDASTRKNLELTQTIFGKQRKGSLLWALDKTQTSMGSRLLRKWIEEPLISQDEINKRLDSVEELMNNVYLSSDLKEYLKNVYDIERLISKISCGSANARDLISLKESLRFLPDIKAAISVCKTKLLSNIYENFDTLDDVYKLIDCSIADNPPLQLKEGGIIKEGYEPEIDKLREAMINGREWIANLEQKEREETGIKSLKVGYNKVFGYYIEITKSNLSSIPEGRYIRKQTLANAERFITPELKEIENLVLGAEEKVVELEYEKFVSIRAEVSKEVTRIQKMARYIAIIDVLLSFSQVSFENNYVKPKISSDGEIDIKDGRHPVVEKVIQGIFVPNDTFLNLKDDVISIITGPNMAGKSTYMRQVALITLMAQIGCFVPARSAKISIVDRIFTRIGASDDLSSGKSTFMVEMSEVSNILQNATRNSLIILDEVGRGTSTFDGLSIAWSVVEYIGRRIGAKTLFATHYHELTELEGKIKGVKNYCISVKEHGDDILFLRKIIRGGADQSYGIQVAKLAGLPDEVVSKAKEILSKLEESDINKNIKENIKKDEIAATAIDETKSRKDEQISMFNYKENEIIVELKEIDIVNITPMEAMNILYTLSQKAKKM</sequence>
<dbReference type="GO" id="GO:0140664">
    <property type="term" value="F:ATP-dependent DNA damage sensor activity"/>
    <property type="evidence" value="ECO:0007669"/>
    <property type="project" value="InterPro"/>
</dbReference>
<dbReference type="Pfam" id="PF05192">
    <property type="entry name" value="MutS_III"/>
    <property type="match status" value="1"/>
</dbReference>
<dbReference type="Gene3D" id="1.10.1420.10">
    <property type="match status" value="2"/>
</dbReference>
<dbReference type="InterPro" id="IPR036678">
    <property type="entry name" value="MutS_con_dom_sf"/>
</dbReference>
<dbReference type="GO" id="GO:0005829">
    <property type="term" value="C:cytosol"/>
    <property type="evidence" value="ECO:0007669"/>
    <property type="project" value="TreeGrafter"/>
</dbReference>
<dbReference type="CDD" id="cd03284">
    <property type="entry name" value="ABC_MutS1"/>
    <property type="match status" value="1"/>
</dbReference>
<dbReference type="InterPro" id="IPR017261">
    <property type="entry name" value="DNA_mismatch_repair_MutS/MSH"/>
</dbReference>
<name>A0A4R7KRU1_9CLOT</name>
<keyword evidence="6 7" id="KW-0234">DNA repair</keyword>
<evidence type="ECO:0000256" key="5">
    <source>
        <dbReference type="ARBA" id="ARBA00023125"/>
    </source>
</evidence>
<dbReference type="FunFam" id="1.10.1420.10:FF:000007">
    <property type="entry name" value="DNA mismatch repair protein MutS"/>
    <property type="match status" value="1"/>
</dbReference>
<dbReference type="Proteomes" id="UP000295325">
    <property type="component" value="Unassembled WGS sequence"/>
</dbReference>
<dbReference type="InterPro" id="IPR027417">
    <property type="entry name" value="P-loop_NTPase"/>
</dbReference>